<evidence type="ECO:0000313" key="2">
    <source>
        <dbReference type="Proteomes" id="UP000003793"/>
    </source>
</evidence>
<gene>
    <name evidence="1" type="ORF">COPCOM_03370</name>
</gene>
<dbReference type="Proteomes" id="UP000003793">
    <property type="component" value="Unassembled WGS sequence"/>
</dbReference>
<name>C0BDW6_9FIRM</name>
<reference evidence="1 2" key="2">
    <citation type="submission" date="2009-03" db="EMBL/GenBank/DDBJ databases">
        <title>Draft genome sequence of Coprococcus comes (ATCC 27758).</title>
        <authorList>
            <person name="Sudarsanam P."/>
            <person name="Ley R."/>
            <person name="Guruge J."/>
            <person name="Turnbaugh P.J."/>
            <person name="Mahowald M."/>
            <person name="Liep D."/>
            <person name="Gordon J."/>
        </authorList>
    </citation>
    <scope>NUCLEOTIDE SEQUENCE [LARGE SCALE GENOMIC DNA]</scope>
    <source>
        <strain evidence="1 2">ATCC 27758</strain>
    </source>
</reference>
<dbReference type="HOGENOM" id="CLU_3198539_0_0_9"/>
<evidence type="ECO:0000313" key="1">
    <source>
        <dbReference type="EMBL" id="EEG88402.1"/>
    </source>
</evidence>
<accession>C0BDW6</accession>
<organism evidence="1 2">
    <name type="scientific">Coprococcus comes ATCC 27758</name>
    <dbReference type="NCBI Taxonomy" id="470146"/>
    <lineage>
        <taxon>Bacteria</taxon>
        <taxon>Bacillati</taxon>
        <taxon>Bacillota</taxon>
        <taxon>Clostridia</taxon>
        <taxon>Lachnospirales</taxon>
        <taxon>Lachnospiraceae</taxon>
        <taxon>Coprococcus</taxon>
    </lineage>
</organism>
<comment type="caution">
    <text evidence="1">The sequence shown here is derived from an EMBL/GenBank/DDBJ whole genome shotgun (WGS) entry which is preliminary data.</text>
</comment>
<dbReference type="AlphaFoldDB" id="C0BDW6"/>
<proteinExistence type="predicted"/>
<sequence>MSIKNCILNKRIKNGNTVKRDVTICNKYDEKTMHIKNGVELCNTK</sequence>
<reference evidence="1 2" key="1">
    <citation type="submission" date="2009-02" db="EMBL/GenBank/DDBJ databases">
        <authorList>
            <person name="Fulton L."/>
            <person name="Clifton S."/>
            <person name="Fulton B."/>
            <person name="Xu J."/>
            <person name="Minx P."/>
            <person name="Pepin K.H."/>
            <person name="Johnson M."/>
            <person name="Bhonagiri V."/>
            <person name="Nash W.E."/>
            <person name="Mardis E.R."/>
            <person name="Wilson R.K."/>
        </authorList>
    </citation>
    <scope>NUCLEOTIDE SEQUENCE [LARGE SCALE GENOMIC DNA]</scope>
    <source>
        <strain evidence="1 2">ATCC 27758</strain>
    </source>
</reference>
<dbReference type="EMBL" id="ABVR01000044">
    <property type="protein sequence ID" value="EEG88402.1"/>
    <property type="molecule type" value="Genomic_DNA"/>
</dbReference>
<protein>
    <submittedName>
        <fullName evidence="1">Uncharacterized protein</fullName>
    </submittedName>
</protein>